<gene>
    <name evidence="4" type="ORF">GOP47_0004181</name>
</gene>
<protein>
    <recommendedName>
        <fullName evidence="3">Clp ATPase C-terminal domain-containing protein</fullName>
    </recommendedName>
</protein>
<name>A0A9D4V7F0_ADICA</name>
<keyword evidence="1" id="KW-0547">Nucleotide-binding</keyword>
<dbReference type="InterPro" id="IPR019489">
    <property type="entry name" value="Clp_ATPase_C"/>
</dbReference>
<evidence type="ECO:0000259" key="3">
    <source>
        <dbReference type="SMART" id="SM01086"/>
    </source>
</evidence>
<dbReference type="Pfam" id="PF10431">
    <property type="entry name" value="ClpB_D2-small"/>
    <property type="match status" value="1"/>
</dbReference>
<feature type="domain" description="Clp ATPase C-terminal" evidence="3">
    <location>
        <begin position="9"/>
        <end position="99"/>
    </location>
</feature>
<evidence type="ECO:0000256" key="2">
    <source>
        <dbReference type="ARBA" id="ARBA00022840"/>
    </source>
</evidence>
<reference evidence="4" key="1">
    <citation type="submission" date="2021-01" db="EMBL/GenBank/DDBJ databases">
        <title>Adiantum capillus-veneris genome.</title>
        <authorList>
            <person name="Fang Y."/>
            <person name="Liao Q."/>
        </authorList>
    </citation>
    <scope>NUCLEOTIDE SEQUENCE</scope>
    <source>
        <strain evidence="4">H3</strain>
        <tissue evidence="4">Leaf</tissue>
    </source>
</reference>
<evidence type="ECO:0000256" key="1">
    <source>
        <dbReference type="ARBA" id="ARBA00022741"/>
    </source>
</evidence>
<organism evidence="4 5">
    <name type="scientific">Adiantum capillus-veneris</name>
    <name type="common">Maidenhair fern</name>
    <dbReference type="NCBI Taxonomy" id="13818"/>
    <lineage>
        <taxon>Eukaryota</taxon>
        <taxon>Viridiplantae</taxon>
        <taxon>Streptophyta</taxon>
        <taxon>Embryophyta</taxon>
        <taxon>Tracheophyta</taxon>
        <taxon>Polypodiopsida</taxon>
        <taxon>Polypodiidae</taxon>
        <taxon>Polypodiales</taxon>
        <taxon>Pteridineae</taxon>
        <taxon>Pteridaceae</taxon>
        <taxon>Vittarioideae</taxon>
        <taxon>Adiantum</taxon>
    </lineage>
</organism>
<dbReference type="GO" id="GO:0005524">
    <property type="term" value="F:ATP binding"/>
    <property type="evidence" value="ECO:0007669"/>
    <property type="project" value="UniProtKB-KW"/>
</dbReference>
<keyword evidence="2" id="KW-0067">ATP-binding</keyword>
<evidence type="ECO:0000313" key="4">
    <source>
        <dbReference type="EMBL" id="KAI5080998.1"/>
    </source>
</evidence>
<dbReference type="Gene3D" id="1.10.8.60">
    <property type="match status" value="1"/>
</dbReference>
<dbReference type="EMBL" id="JABFUD020000004">
    <property type="protein sequence ID" value="KAI5080998.1"/>
    <property type="molecule type" value="Genomic_DNA"/>
</dbReference>
<dbReference type="AlphaFoldDB" id="A0A9D4V7F0"/>
<keyword evidence="5" id="KW-1185">Reference proteome</keyword>
<evidence type="ECO:0000313" key="5">
    <source>
        <dbReference type="Proteomes" id="UP000886520"/>
    </source>
</evidence>
<dbReference type="SMART" id="SM01086">
    <property type="entry name" value="ClpB_D2-small"/>
    <property type="match status" value="1"/>
</dbReference>
<comment type="caution">
    <text evidence="4">The sequence shown here is derived from an EMBL/GenBank/DDBJ whole genome shotgun (WGS) entry which is preliminary data.</text>
</comment>
<dbReference type="OrthoDB" id="47330at2759"/>
<accession>A0A9D4V7F0</accession>
<dbReference type="Proteomes" id="UP000886520">
    <property type="component" value="Chromosome 4"/>
</dbReference>
<sequence length="106" mass="11980">MIEEVVVRLRNNMRIEEVVVRLRDNMRILIQVSNRLEEKIVQQGFCPSYGARPLRRAITRIIEDGVAEHMLAGHLKEGDSAILDVAASSLTTIDDDVELIVNIIQS</sequence>
<proteinExistence type="predicted"/>